<dbReference type="PANTHER" id="PTHR30246:SF1">
    <property type="entry name" value="2-DEHYDRO-3-DEOXY-6-PHOSPHOGALACTONATE ALDOLASE-RELATED"/>
    <property type="match status" value="1"/>
</dbReference>
<dbReference type="Proteomes" id="UP000094828">
    <property type="component" value="Unassembled WGS sequence"/>
</dbReference>
<proteinExistence type="inferred from homology"/>
<dbReference type="SUPFAM" id="SSF51569">
    <property type="entry name" value="Aldolase"/>
    <property type="match status" value="1"/>
</dbReference>
<comment type="similarity">
    <text evidence="2">Belongs to the KHG/KDPG aldolase family.</text>
</comment>
<dbReference type="Pfam" id="PF01081">
    <property type="entry name" value="Aldolase"/>
    <property type="match status" value="1"/>
</dbReference>
<dbReference type="CDD" id="cd00452">
    <property type="entry name" value="KDPG_aldolase"/>
    <property type="match status" value="1"/>
</dbReference>
<dbReference type="PROSITE" id="PS00160">
    <property type="entry name" value="ALDOLASE_KDPG_KHG_2"/>
    <property type="match status" value="1"/>
</dbReference>
<dbReference type="NCBIfam" id="TIGR01182">
    <property type="entry name" value="eda"/>
    <property type="match status" value="1"/>
</dbReference>
<evidence type="ECO:0000256" key="2">
    <source>
        <dbReference type="ARBA" id="ARBA00006906"/>
    </source>
</evidence>
<keyword evidence="7" id="KW-1185">Reference proteome</keyword>
<dbReference type="GO" id="GO:0016829">
    <property type="term" value="F:lyase activity"/>
    <property type="evidence" value="ECO:0007669"/>
    <property type="project" value="UniProtKB-KW"/>
</dbReference>
<dbReference type="OrthoDB" id="9802667at2"/>
<keyword evidence="4" id="KW-0456">Lyase</keyword>
<evidence type="ECO:0000256" key="1">
    <source>
        <dbReference type="ARBA" id="ARBA00004761"/>
    </source>
</evidence>
<evidence type="ECO:0000313" key="7">
    <source>
        <dbReference type="Proteomes" id="UP000094828"/>
    </source>
</evidence>
<dbReference type="Gene3D" id="3.20.20.70">
    <property type="entry name" value="Aldolase class I"/>
    <property type="match status" value="1"/>
</dbReference>
<dbReference type="STRING" id="1841610.A6X21_14800"/>
<evidence type="ECO:0000256" key="5">
    <source>
        <dbReference type="ARBA" id="ARBA00023277"/>
    </source>
</evidence>
<accession>A0A1C3E4D7</accession>
<keyword evidence="5" id="KW-0119">Carbohydrate metabolism</keyword>
<comment type="subunit">
    <text evidence="3">Homotrimer.</text>
</comment>
<sequence>MSRHASVTRVLESGLIAILRSDSPDKLIPLCHGLHRGGIQIIEITMTVPGALDVIRQLHQELGSQVLVGSGTILDPETARLAILAGAEFLVTPALNVETIQLANRYDKLILPGILTPTELVTALEAGASMVKLFPADAVGPTFLSALTRPFPQAMIVPTGGVTLDSLQAFVNAGAAAVGLATSLIDQKLAQSGDAAEAERRARAFVAKYAEVRRKS</sequence>
<dbReference type="InterPro" id="IPR031338">
    <property type="entry name" value="KDPG/KHG_AS_2"/>
</dbReference>
<dbReference type="RefSeq" id="WP_068853345.1">
    <property type="nucleotide sequence ID" value="NZ_LYDR01000158.1"/>
</dbReference>
<evidence type="ECO:0000256" key="4">
    <source>
        <dbReference type="ARBA" id="ARBA00023239"/>
    </source>
</evidence>
<comment type="caution">
    <text evidence="6">The sequence shown here is derived from an EMBL/GenBank/DDBJ whole genome shotgun (WGS) entry which is preliminary data.</text>
</comment>
<protein>
    <submittedName>
        <fullName evidence="6">2-dehydro-3-deoxyphosphogluconate aldolase</fullName>
    </submittedName>
</protein>
<evidence type="ECO:0000313" key="6">
    <source>
        <dbReference type="EMBL" id="ODA28118.1"/>
    </source>
</evidence>
<gene>
    <name evidence="6" type="ORF">A6X21_14800</name>
</gene>
<name>A0A1C3E4D7_9PLAN</name>
<dbReference type="InterPro" id="IPR013785">
    <property type="entry name" value="Aldolase_TIM"/>
</dbReference>
<organism evidence="6 7">
    <name type="scientific">Planctopirus hydrillae</name>
    <dbReference type="NCBI Taxonomy" id="1841610"/>
    <lineage>
        <taxon>Bacteria</taxon>
        <taxon>Pseudomonadati</taxon>
        <taxon>Planctomycetota</taxon>
        <taxon>Planctomycetia</taxon>
        <taxon>Planctomycetales</taxon>
        <taxon>Planctomycetaceae</taxon>
        <taxon>Planctopirus</taxon>
    </lineage>
</organism>
<dbReference type="AlphaFoldDB" id="A0A1C3E4D7"/>
<dbReference type="InterPro" id="IPR000887">
    <property type="entry name" value="Aldlse_KDPG_KHG"/>
</dbReference>
<comment type="pathway">
    <text evidence="1">Carbohydrate acid metabolism.</text>
</comment>
<dbReference type="PANTHER" id="PTHR30246">
    <property type="entry name" value="2-KETO-3-DEOXY-6-PHOSPHOGLUCONATE ALDOLASE"/>
    <property type="match status" value="1"/>
</dbReference>
<reference evidence="6 7" key="1">
    <citation type="submission" date="2016-05" db="EMBL/GenBank/DDBJ databases">
        <title>Genomic and physiological characterization of Planctopirus sp. isolated from fresh water lake.</title>
        <authorList>
            <person name="Subhash Y."/>
            <person name="Ramana C."/>
        </authorList>
    </citation>
    <scope>NUCLEOTIDE SEQUENCE [LARGE SCALE GENOMIC DNA]</scope>
    <source>
        <strain evidence="6 7">JC280</strain>
    </source>
</reference>
<evidence type="ECO:0000256" key="3">
    <source>
        <dbReference type="ARBA" id="ARBA00011233"/>
    </source>
</evidence>
<dbReference type="EMBL" id="LYDR01000158">
    <property type="protein sequence ID" value="ODA28118.1"/>
    <property type="molecule type" value="Genomic_DNA"/>
</dbReference>